<reference evidence="1 2" key="1">
    <citation type="submission" date="2014-04" db="EMBL/GenBank/DDBJ databases">
        <title>Aquimarina sp. 22II-S11-z7 Genome Sequencing.</title>
        <authorList>
            <person name="Lai Q."/>
        </authorList>
    </citation>
    <scope>NUCLEOTIDE SEQUENCE [LARGE SCALE GENOMIC DNA]</scope>
    <source>
        <strain evidence="1 2">22II-S11-z7</strain>
    </source>
</reference>
<evidence type="ECO:0000313" key="2">
    <source>
        <dbReference type="Proteomes" id="UP000023541"/>
    </source>
</evidence>
<evidence type="ECO:0000313" key="1">
    <source>
        <dbReference type="EMBL" id="EZH71935.1"/>
    </source>
</evidence>
<dbReference type="EMBL" id="AQRA01000010">
    <property type="protein sequence ID" value="EZH71935.1"/>
    <property type="molecule type" value="Genomic_DNA"/>
</dbReference>
<dbReference type="AlphaFoldDB" id="A0A023BPC3"/>
<dbReference type="OrthoDB" id="980645at2"/>
<dbReference type="eggNOG" id="ENOG5032ZRJ">
    <property type="taxonomic scope" value="Bacteria"/>
</dbReference>
<gene>
    <name evidence="1" type="ORF">ATO12_04770</name>
</gene>
<sequence length="125" mass="14782">MKSTVILFVALLMLVKPLWPIGEYIMNYDYIVKNLCINKERPRLKCNGKCYLVKQLAKESEETNNNPFKREHSKNKTQEIVFFQMLFRFDFKNEAENTVKNNYKTTQEVRSKLLITDISPPPKFG</sequence>
<protein>
    <submittedName>
        <fullName evidence="1">Uncharacterized protein</fullName>
    </submittedName>
</protein>
<accession>A0A023BPC3</accession>
<dbReference type="STRING" id="1317122.ATO12_04770"/>
<organism evidence="1 2">
    <name type="scientific">Aquimarina atlantica</name>
    <dbReference type="NCBI Taxonomy" id="1317122"/>
    <lineage>
        <taxon>Bacteria</taxon>
        <taxon>Pseudomonadati</taxon>
        <taxon>Bacteroidota</taxon>
        <taxon>Flavobacteriia</taxon>
        <taxon>Flavobacteriales</taxon>
        <taxon>Flavobacteriaceae</taxon>
        <taxon>Aquimarina</taxon>
    </lineage>
</organism>
<name>A0A023BPC3_9FLAO</name>
<dbReference type="Proteomes" id="UP000023541">
    <property type="component" value="Unassembled WGS sequence"/>
</dbReference>
<keyword evidence="2" id="KW-1185">Reference proteome</keyword>
<proteinExistence type="predicted"/>
<comment type="caution">
    <text evidence="1">The sequence shown here is derived from an EMBL/GenBank/DDBJ whole genome shotgun (WGS) entry which is preliminary data.</text>
</comment>
<dbReference type="RefSeq" id="WP_051575995.1">
    <property type="nucleotide sequence ID" value="NZ_AQRA01000010.1"/>
</dbReference>